<dbReference type="Pfam" id="PF00557">
    <property type="entry name" value="Peptidase_M24"/>
    <property type="match status" value="1"/>
</dbReference>
<dbReference type="PATRIC" id="fig|294671.3.peg.311"/>
<dbReference type="Gene3D" id="3.40.350.10">
    <property type="entry name" value="Creatinase/prolidase N-terminal domain"/>
    <property type="match status" value="1"/>
</dbReference>
<dbReference type="PANTHER" id="PTHR46112:SF3">
    <property type="entry name" value="AMINOPEPTIDASE YPDF"/>
    <property type="match status" value="1"/>
</dbReference>
<dbReference type="Pfam" id="PF01321">
    <property type="entry name" value="Creatinase_N"/>
    <property type="match status" value="1"/>
</dbReference>
<evidence type="ECO:0000256" key="1">
    <source>
        <dbReference type="ARBA" id="ARBA00022723"/>
    </source>
</evidence>
<name>A0A126QXK5_METOL</name>
<dbReference type="InterPro" id="IPR050659">
    <property type="entry name" value="Peptidase_M24B"/>
</dbReference>
<dbReference type="Proteomes" id="UP000066376">
    <property type="component" value="Chromosome"/>
</dbReference>
<keyword evidence="6" id="KW-0645">Protease</keyword>
<accession>A0A126QXK5</accession>
<protein>
    <submittedName>
        <fullName evidence="6">Xaa-Pro aminopeptidase</fullName>
    </submittedName>
</protein>
<keyword evidence="7" id="KW-1185">Reference proteome</keyword>
<dbReference type="InterPro" id="IPR000994">
    <property type="entry name" value="Pept_M24"/>
</dbReference>
<dbReference type="PROSITE" id="PS00491">
    <property type="entry name" value="PROLINE_PEPTIDASE"/>
    <property type="match status" value="1"/>
</dbReference>
<dbReference type="GeneID" id="28488609"/>
<evidence type="ECO:0000256" key="2">
    <source>
        <dbReference type="ARBA" id="ARBA00022801"/>
    </source>
</evidence>
<proteinExistence type="inferred from homology"/>
<comment type="similarity">
    <text evidence="3">Belongs to the peptidase M24B family.</text>
</comment>
<gene>
    <name evidence="6" type="ORF">YLM1_0310</name>
</gene>
<evidence type="ECO:0000256" key="3">
    <source>
        <dbReference type="RuleBase" id="RU000590"/>
    </source>
</evidence>
<feature type="domain" description="Creatinase N-terminal" evidence="5">
    <location>
        <begin position="13"/>
        <end position="113"/>
    </location>
</feature>
<keyword evidence="1 3" id="KW-0479">Metal-binding</keyword>
<dbReference type="PANTHER" id="PTHR46112">
    <property type="entry name" value="AMINOPEPTIDASE"/>
    <property type="match status" value="1"/>
</dbReference>
<dbReference type="InterPro" id="IPR001131">
    <property type="entry name" value="Peptidase_M24B_aminopep-P_CS"/>
</dbReference>
<dbReference type="Gene3D" id="3.90.230.10">
    <property type="entry name" value="Creatinase/methionine aminopeptidase superfamily"/>
    <property type="match status" value="1"/>
</dbReference>
<reference evidence="6 7" key="1">
    <citation type="journal article" date="2016" name="Genome Announc.">
        <title>Draft Genome Sequence of the Rumen Methanogen Methanobrevibacter olleyae YLM1.</title>
        <authorList>
            <person name="Kelly W.J."/>
            <person name="Li D."/>
            <person name="Lambie S.C."/>
            <person name="Cox F."/>
            <person name="Attwood G.T."/>
            <person name="Altermann E."/>
            <person name="Leahy S.C."/>
        </authorList>
    </citation>
    <scope>NUCLEOTIDE SEQUENCE [LARGE SCALE GENOMIC DNA]</scope>
    <source>
        <strain evidence="6 7">YLM1</strain>
    </source>
</reference>
<dbReference type="RefSeq" id="WP_067145648.1">
    <property type="nucleotide sequence ID" value="NZ_CP014265.1"/>
</dbReference>
<dbReference type="KEGG" id="mol:YLM1_0310"/>
<dbReference type="GO" id="GO:0046872">
    <property type="term" value="F:metal ion binding"/>
    <property type="evidence" value="ECO:0007669"/>
    <property type="project" value="UniProtKB-KW"/>
</dbReference>
<evidence type="ECO:0000313" key="7">
    <source>
        <dbReference type="Proteomes" id="UP000066376"/>
    </source>
</evidence>
<dbReference type="InterPro" id="IPR000587">
    <property type="entry name" value="Creatinase_N"/>
</dbReference>
<evidence type="ECO:0000259" key="5">
    <source>
        <dbReference type="Pfam" id="PF01321"/>
    </source>
</evidence>
<sequence>MQIKENNIHDFHINNILKKLDQKDLDAILVANFNNIYYLSGYLSTSFAFLVLKENPIIFVSEMDLENAKNNSSIDIVKYESFEKMVEYFKEEEIRNLAIESDLTANVYDKFKDFNLTISDVISTERMIKSDGEIKKIMKASDIAHKSLIELDVRAKQEKAALEWECAYELAYLMRKNGASAESFETIFASGLVSSLPHSTPRHHILDTPVLVDYGCKFEGYCSDTTRTFIYTEKQEEISSIVLEAHDKAIDAIKAGAKACEVDKVARDIITEYGYGDNFIHSTGHSLGLDIHENPSISLKDKTVLENNMVLTVEPGIYLEGEFGIRIEDMVLVDKKAKLIGNLPQIL</sequence>
<organism evidence="6 7">
    <name type="scientific">Methanobrevibacter olleyae</name>
    <dbReference type="NCBI Taxonomy" id="294671"/>
    <lineage>
        <taxon>Archaea</taxon>
        <taxon>Methanobacteriati</taxon>
        <taxon>Methanobacteriota</taxon>
        <taxon>Methanomada group</taxon>
        <taxon>Methanobacteria</taxon>
        <taxon>Methanobacteriales</taxon>
        <taxon>Methanobacteriaceae</taxon>
        <taxon>Methanobrevibacter</taxon>
    </lineage>
</organism>
<dbReference type="AlphaFoldDB" id="A0A126QXK5"/>
<dbReference type="InterPro" id="IPR036005">
    <property type="entry name" value="Creatinase/aminopeptidase-like"/>
</dbReference>
<feature type="domain" description="Peptidase M24" evidence="4">
    <location>
        <begin position="135"/>
        <end position="334"/>
    </location>
</feature>
<dbReference type="SUPFAM" id="SSF55920">
    <property type="entry name" value="Creatinase/aminopeptidase"/>
    <property type="match status" value="1"/>
</dbReference>
<dbReference type="SUPFAM" id="SSF53092">
    <property type="entry name" value="Creatinase/prolidase N-terminal domain"/>
    <property type="match status" value="1"/>
</dbReference>
<keyword evidence="6" id="KW-0031">Aminopeptidase</keyword>
<evidence type="ECO:0000259" key="4">
    <source>
        <dbReference type="Pfam" id="PF00557"/>
    </source>
</evidence>
<evidence type="ECO:0000313" key="6">
    <source>
        <dbReference type="EMBL" id="AMK14870.1"/>
    </source>
</evidence>
<dbReference type="STRING" id="294671.YLM1_0310"/>
<dbReference type="InterPro" id="IPR029149">
    <property type="entry name" value="Creatin/AminoP/Spt16_N"/>
</dbReference>
<dbReference type="EMBL" id="CP014265">
    <property type="protein sequence ID" value="AMK14870.1"/>
    <property type="molecule type" value="Genomic_DNA"/>
</dbReference>
<keyword evidence="2" id="KW-0378">Hydrolase</keyword>
<reference evidence="7" key="2">
    <citation type="submission" date="2016-02" db="EMBL/GenBank/DDBJ databases">
        <title>The draft genome sequence of the rumen methanogen Methanobrevibacter olleyae YLM1.</title>
        <authorList>
            <consortium name="New Zealand Agricultural Greenhouse Gas Research Centre/Pastoral Greenhouse Gas Research Consortium"/>
            <person name="Kelly W.J."/>
            <person name="Li D."/>
            <person name="Lambie S.C."/>
            <person name="Attwood G.T."/>
            <person name="Altermann E."/>
            <person name="Leahy S.C."/>
        </authorList>
    </citation>
    <scope>NUCLEOTIDE SEQUENCE [LARGE SCALE GENOMIC DNA]</scope>
    <source>
        <strain evidence="7">YLM1</strain>
    </source>
</reference>
<dbReference type="GO" id="GO:0004177">
    <property type="term" value="F:aminopeptidase activity"/>
    <property type="evidence" value="ECO:0007669"/>
    <property type="project" value="UniProtKB-KW"/>
</dbReference>